<dbReference type="SUPFAM" id="SSF46894">
    <property type="entry name" value="C-terminal effector domain of the bipartite response regulators"/>
    <property type="match status" value="1"/>
</dbReference>
<keyword evidence="1" id="KW-0805">Transcription regulation</keyword>
<comment type="caution">
    <text evidence="6">The sequence shown here is derived from an EMBL/GenBank/DDBJ whole genome shotgun (WGS) entry which is preliminary data.</text>
</comment>
<evidence type="ECO:0000256" key="2">
    <source>
        <dbReference type="ARBA" id="ARBA00023125"/>
    </source>
</evidence>
<reference evidence="6 7" key="2">
    <citation type="submission" date="2018-03" db="EMBL/GenBank/DDBJ databases">
        <title>The ancient ancestry and fast evolution of plastids.</title>
        <authorList>
            <person name="Moore K.R."/>
            <person name="Magnabosco C."/>
            <person name="Momper L."/>
            <person name="Gold D.A."/>
            <person name="Bosak T."/>
            <person name="Fournier G.P."/>
        </authorList>
    </citation>
    <scope>NUCLEOTIDE SEQUENCE [LARGE SCALE GENOMIC DNA]</scope>
    <source>
        <strain evidence="6 7">ULC007</strain>
    </source>
</reference>
<dbReference type="InterPro" id="IPR016032">
    <property type="entry name" value="Sig_transdc_resp-reg_C-effctor"/>
</dbReference>
<keyword evidence="2" id="KW-0238">DNA-binding</keyword>
<keyword evidence="7" id="KW-1185">Reference proteome</keyword>
<feature type="region of interest" description="Disordered" evidence="4">
    <location>
        <begin position="33"/>
        <end position="52"/>
    </location>
</feature>
<dbReference type="Gene3D" id="1.10.10.10">
    <property type="entry name" value="Winged helix-like DNA-binding domain superfamily/Winged helix DNA-binding domain"/>
    <property type="match status" value="1"/>
</dbReference>
<evidence type="ECO:0000256" key="4">
    <source>
        <dbReference type="SAM" id="MobiDB-lite"/>
    </source>
</evidence>
<dbReference type="EMBL" id="PVWG01000072">
    <property type="protein sequence ID" value="PSB14982.1"/>
    <property type="molecule type" value="Genomic_DNA"/>
</dbReference>
<dbReference type="InterPro" id="IPR036388">
    <property type="entry name" value="WH-like_DNA-bd_sf"/>
</dbReference>
<protein>
    <submittedName>
        <fullName evidence="6">LuxR family transcriptional regulator</fullName>
    </submittedName>
</protein>
<dbReference type="PANTHER" id="PTHR44688">
    <property type="entry name" value="DNA-BINDING TRANSCRIPTIONAL ACTIVATOR DEVR_DOSR"/>
    <property type="match status" value="1"/>
</dbReference>
<dbReference type="Pfam" id="PF00196">
    <property type="entry name" value="GerE"/>
    <property type="match status" value="1"/>
</dbReference>
<dbReference type="PROSITE" id="PS50043">
    <property type="entry name" value="HTH_LUXR_2"/>
    <property type="match status" value="1"/>
</dbReference>
<sequence length="244" mass="27869">MTAPIFVAPPQIQLPVCSRSNFRLSKRDLENTASLVRSSKRPTPIESKPLEENTPLESFDSEALWGRLVESMPGGVIVVAQTLRPVYTSSKATRLCQQLSSEEGHNASLLDVVTEVCHRLLKTESEHRFLVAEYQGHRGRSVRLRASWLSTNAHSSNVGSDQPYILVLLEDCDEALKENLWIDRQKYDLTDREAEIWMLLRQEYTYQEIADILQISLNTVKTHVKNVYAKRRSVVGQGRIWYSK</sequence>
<evidence type="ECO:0000313" key="6">
    <source>
        <dbReference type="EMBL" id="PSB14982.1"/>
    </source>
</evidence>
<dbReference type="RefSeq" id="WP_083583264.1">
    <property type="nucleotide sequence ID" value="NZ_MPPI01000066.1"/>
</dbReference>
<accession>A0A2T1D391</accession>
<dbReference type="PANTHER" id="PTHR44688:SF16">
    <property type="entry name" value="DNA-BINDING TRANSCRIPTIONAL ACTIVATOR DEVR_DOSR"/>
    <property type="match status" value="1"/>
</dbReference>
<dbReference type="GO" id="GO:0003677">
    <property type="term" value="F:DNA binding"/>
    <property type="evidence" value="ECO:0007669"/>
    <property type="project" value="UniProtKB-KW"/>
</dbReference>
<dbReference type="SMART" id="SM00421">
    <property type="entry name" value="HTH_LUXR"/>
    <property type="match status" value="1"/>
</dbReference>
<evidence type="ECO:0000313" key="7">
    <source>
        <dbReference type="Proteomes" id="UP000238634"/>
    </source>
</evidence>
<dbReference type="InterPro" id="IPR000792">
    <property type="entry name" value="Tscrpt_reg_LuxR_C"/>
</dbReference>
<organism evidence="6 7">
    <name type="scientific">Phormidesmis priestleyi ULC007</name>
    <dbReference type="NCBI Taxonomy" id="1920490"/>
    <lineage>
        <taxon>Bacteria</taxon>
        <taxon>Bacillati</taxon>
        <taxon>Cyanobacteriota</taxon>
        <taxon>Cyanophyceae</taxon>
        <taxon>Leptolyngbyales</taxon>
        <taxon>Leptolyngbyaceae</taxon>
        <taxon>Phormidesmis</taxon>
    </lineage>
</organism>
<evidence type="ECO:0000256" key="1">
    <source>
        <dbReference type="ARBA" id="ARBA00023015"/>
    </source>
</evidence>
<dbReference type="CDD" id="cd06170">
    <property type="entry name" value="LuxR_C_like"/>
    <property type="match status" value="1"/>
</dbReference>
<dbReference type="OrthoDB" id="9797341at2"/>
<name>A0A2T1D391_9CYAN</name>
<dbReference type="Proteomes" id="UP000238634">
    <property type="component" value="Unassembled WGS sequence"/>
</dbReference>
<dbReference type="STRING" id="1920490.GCA_001895925_03300"/>
<gene>
    <name evidence="6" type="ORF">C7B65_25515</name>
</gene>
<dbReference type="PRINTS" id="PR00038">
    <property type="entry name" value="HTHLUXR"/>
</dbReference>
<proteinExistence type="predicted"/>
<feature type="domain" description="HTH luxR-type" evidence="5">
    <location>
        <begin position="182"/>
        <end position="244"/>
    </location>
</feature>
<dbReference type="GO" id="GO:0006355">
    <property type="term" value="P:regulation of DNA-templated transcription"/>
    <property type="evidence" value="ECO:0007669"/>
    <property type="project" value="InterPro"/>
</dbReference>
<evidence type="ECO:0000256" key="3">
    <source>
        <dbReference type="ARBA" id="ARBA00023163"/>
    </source>
</evidence>
<keyword evidence="3" id="KW-0804">Transcription</keyword>
<evidence type="ECO:0000259" key="5">
    <source>
        <dbReference type="PROSITE" id="PS50043"/>
    </source>
</evidence>
<reference evidence="6 7" key="1">
    <citation type="submission" date="2018-02" db="EMBL/GenBank/DDBJ databases">
        <authorList>
            <person name="Cohen D.B."/>
            <person name="Kent A.D."/>
        </authorList>
    </citation>
    <scope>NUCLEOTIDE SEQUENCE [LARGE SCALE GENOMIC DNA]</scope>
    <source>
        <strain evidence="6 7">ULC007</strain>
    </source>
</reference>
<dbReference type="AlphaFoldDB" id="A0A2T1D391"/>